<dbReference type="GO" id="GO:0003676">
    <property type="term" value="F:nucleic acid binding"/>
    <property type="evidence" value="ECO:0007669"/>
    <property type="project" value="InterPro"/>
</dbReference>
<dbReference type="NCBIfam" id="TIGR00252">
    <property type="entry name" value="YraN family protein"/>
    <property type="match status" value="1"/>
</dbReference>
<dbReference type="SUPFAM" id="SSF52980">
    <property type="entry name" value="Restriction endonuclease-like"/>
    <property type="match status" value="1"/>
</dbReference>
<dbReference type="PANTHER" id="PTHR34039:SF1">
    <property type="entry name" value="UPF0102 PROTEIN YRAN"/>
    <property type="match status" value="1"/>
</dbReference>
<name>A0A2W0C9N4_9BACL</name>
<dbReference type="InterPro" id="IPR011335">
    <property type="entry name" value="Restrct_endonuc-II-like"/>
</dbReference>
<comment type="similarity">
    <text evidence="1 2">Belongs to the UPF0102 family.</text>
</comment>
<dbReference type="PANTHER" id="PTHR34039">
    <property type="entry name" value="UPF0102 PROTEIN YRAN"/>
    <property type="match status" value="1"/>
</dbReference>
<dbReference type="HAMAP" id="MF_00048">
    <property type="entry name" value="UPF0102"/>
    <property type="match status" value="1"/>
</dbReference>
<dbReference type="NCBIfam" id="NF009154">
    <property type="entry name" value="PRK12497.3-3"/>
    <property type="match status" value="1"/>
</dbReference>
<evidence type="ECO:0000256" key="2">
    <source>
        <dbReference type="HAMAP-Rule" id="MF_00048"/>
    </source>
</evidence>
<gene>
    <name evidence="4" type="ORF">PIL02S_06217</name>
</gene>
<feature type="compositionally biased region" description="Polar residues" evidence="3">
    <location>
        <begin position="10"/>
        <end position="19"/>
    </location>
</feature>
<dbReference type="NCBIfam" id="NF009150">
    <property type="entry name" value="PRK12497.1-3"/>
    <property type="match status" value="1"/>
</dbReference>
<feature type="region of interest" description="Disordered" evidence="3">
    <location>
        <begin position="1"/>
        <end position="22"/>
    </location>
</feature>
<evidence type="ECO:0000313" key="5">
    <source>
        <dbReference type="Proteomes" id="UP000247459"/>
    </source>
</evidence>
<evidence type="ECO:0000313" key="4">
    <source>
        <dbReference type="EMBL" id="PYY26802.1"/>
    </source>
</evidence>
<dbReference type="Proteomes" id="UP000247459">
    <property type="component" value="Unassembled WGS sequence"/>
</dbReference>
<proteinExistence type="inferred from homology"/>
<evidence type="ECO:0000256" key="1">
    <source>
        <dbReference type="ARBA" id="ARBA00006738"/>
    </source>
</evidence>
<dbReference type="Pfam" id="PF02021">
    <property type="entry name" value="UPF0102"/>
    <property type="match status" value="1"/>
</dbReference>
<comment type="caution">
    <text evidence="4">The sequence shown here is derived from an EMBL/GenBank/DDBJ whole genome shotgun (WGS) entry which is preliminary data.</text>
</comment>
<dbReference type="OrthoDB" id="9802516at2"/>
<evidence type="ECO:0000256" key="3">
    <source>
        <dbReference type="SAM" id="MobiDB-lite"/>
    </source>
</evidence>
<protein>
    <recommendedName>
        <fullName evidence="2">UPF0102 protein PIL02S_06217</fullName>
    </recommendedName>
</protein>
<dbReference type="InterPro" id="IPR011856">
    <property type="entry name" value="tRNA_endonuc-like_dom_sf"/>
</dbReference>
<dbReference type="CDD" id="cd20736">
    <property type="entry name" value="PoNe_Nuclease"/>
    <property type="match status" value="1"/>
</dbReference>
<reference evidence="4 5" key="1">
    <citation type="submission" date="2018-01" db="EMBL/GenBank/DDBJ databases">
        <title>Genome sequence of the PGP bacterium Paenibacillus illinoisensis E3.</title>
        <authorList>
            <person name="Rolli E."/>
            <person name="Marasco R."/>
            <person name="Bessem C."/>
            <person name="Michoud G."/>
            <person name="Gaiarsa S."/>
            <person name="Borin S."/>
            <person name="Daffonchio D."/>
        </authorList>
    </citation>
    <scope>NUCLEOTIDE SEQUENCE [LARGE SCALE GENOMIC DNA]</scope>
    <source>
        <strain evidence="4 5">E3</strain>
    </source>
</reference>
<organism evidence="4 5">
    <name type="scientific">Paenibacillus illinoisensis</name>
    <dbReference type="NCBI Taxonomy" id="59845"/>
    <lineage>
        <taxon>Bacteria</taxon>
        <taxon>Bacillati</taxon>
        <taxon>Bacillota</taxon>
        <taxon>Bacilli</taxon>
        <taxon>Bacillales</taxon>
        <taxon>Paenibacillaceae</taxon>
        <taxon>Paenibacillus</taxon>
    </lineage>
</organism>
<sequence>MVSHSPGPGHNSTPKLTRQQKGKLGEEAACRWLREQGYQIMEQNWRCRRGEIDIIASHGDLLVFIEVRSRSGAGKYGTPQESVDLRKMQQVRSTAAVYLQQSRGRELQIRFDVVAVMLDPAGLIVTVEHIENAF</sequence>
<dbReference type="EMBL" id="PRLG01000029">
    <property type="protein sequence ID" value="PYY26802.1"/>
    <property type="molecule type" value="Genomic_DNA"/>
</dbReference>
<accession>A0A2W0C9N4</accession>
<dbReference type="AlphaFoldDB" id="A0A2W0C9N4"/>
<dbReference type="Gene3D" id="3.40.1350.10">
    <property type="match status" value="1"/>
</dbReference>
<dbReference type="InterPro" id="IPR003509">
    <property type="entry name" value="UPF0102_YraN-like"/>
</dbReference>